<dbReference type="EMBL" id="JARQZJ010000133">
    <property type="protein sequence ID" value="KAK9892230.1"/>
    <property type="molecule type" value="Genomic_DNA"/>
</dbReference>
<dbReference type="Proteomes" id="UP001431783">
    <property type="component" value="Unassembled WGS sequence"/>
</dbReference>
<name>A0AAW1VED1_9CUCU</name>
<organism evidence="1 2">
    <name type="scientific">Henosepilachna vigintioctopunctata</name>
    <dbReference type="NCBI Taxonomy" id="420089"/>
    <lineage>
        <taxon>Eukaryota</taxon>
        <taxon>Metazoa</taxon>
        <taxon>Ecdysozoa</taxon>
        <taxon>Arthropoda</taxon>
        <taxon>Hexapoda</taxon>
        <taxon>Insecta</taxon>
        <taxon>Pterygota</taxon>
        <taxon>Neoptera</taxon>
        <taxon>Endopterygota</taxon>
        <taxon>Coleoptera</taxon>
        <taxon>Polyphaga</taxon>
        <taxon>Cucujiformia</taxon>
        <taxon>Coccinelloidea</taxon>
        <taxon>Coccinellidae</taxon>
        <taxon>Epilachninae</taxon>
        <taxon>Epilachnini</taxon>
        <taxon>Henosepilachna</taxon>
    </lineage>
</organism>
<protein>
    <submittedName>
        <fullName evidence="1">Uncharacterized protein</fullName>
    </submittedName>
</protein>
<gene>
    <name evidence="1" type="ORF">WA026_019032</name>
</gene>
<dbReference type="AlphaFoldDB" id="A0AAW1VED1"/>
<reference evidence="1 2" key="1">
    <citation type="submission" date="2023-03" db="EMBL/GenBank/DDBJ databases">
        <title>Genome insight into feeding habits of ladybird beetles.</title>
        <authorList>
            <person name="Li H.-S."/>
            <person name="Huang Y.-H."/>
            <person name="Pang H."/>
        </authorList>
    </citation>
    <scope>NUCLEOTIDE SEQUENCE [LARGE SCALE GENOMIC DNA]</scope>
    <source>
        <strain evidence="1">SYSU_2023b</strain>
        <tissue evidence="1">Whole body</tissue>
    </source>
</reference>
<sequence length="203" mass="24462">MNYHRVDSSSIEFINNASQAVLVNLYYRLHMKQRTAAQNIWFNKQCLKMSLVPNYVKVKFNINNTLTEKLKKMVQKQWIREEIISLHKKRHICRSYLKLVHTNLFHYLHAIEFDILDDTVREKVSKIIHIKCQTQQKKISVLLEKQHKPTTSQVTPPIYDFYPRFKNFSNTSFDTEENEILNKGPKYSPDFMKNKKKKYWEYT</sequence>
<comment type="caution">
    <text evidence="1">The sequence shown here is derived from an EMBL/GenBank/DDBJ whole genome shotgun (WGS) entry which is preliminary data.</text>
</comment>
<evidence type="ECO:0000313" key="2">
    <source>
        <dbReference type="Proteomes" id="UP001431783"/>
    </source>
</evidence>
<accession>A0AAW1VED1</accession>
<evidence type="ECO:0000313" key="1">
    <source>
        <dbReference type="EMBL" id="KAK9892230.1"/>
    </source>
</evidence>
<keyword evidence="2" id="KW-1185">Reference proteome</keyword>
<proteinExistence type="predicted"/>